<dbReference type="GO" id="GO:0051537">
    <property type="term" value="F:2 iron, 2 sulfur cluster binding"/>
    <property type="evidence" value="ECO:0007669"/>
    <property type="project" value="UniProtKB-ARBA"/>
</dbReference>
<dbReference type="InterPro" id="IPR000361">
    <property type="entry name" value="ATAP_core_dom"/>
</dbReference>
<feature type="domain" description="Core" evidence="1">
    <location>
        <begin position="5"/>
        <end position="104"/>
    </location>
</feature>
<gene>
    <name evidence="2" type="ORF">CJU94_33085</name>
</gene>
<reference evidence="2 3" key="1">
    <citation type="submission" date="2017-08" db="EMBL/GenBank/DDBJ databases">
        <title>Identification and genetic characteristics of simultaneous BTEX- and naphthalene-degrading Paraburkholderia sp. BN5 isolated from petroleum-contaminated soil.</title>
        <authorList>
            <person name="Lee Y."/>
            <person name="Jeon C.O."/>
        </authorList>
    </citation>
    <scope>NUCLEOTIDE SEQUENCE [LARGE SCALE GENOMIC DNA]</scope>
    <source>
        <strain evidence="2 3">BN5</strain>
        <plasmid evidence="2 3">pBN1</plasmid>
    </source>
</reference>
<dbReference type="OrthoDB" id="9810116at2"/>
<dbReference type="KEGG" id="parb:CJU94_33085"/>
<dbReference type="EMBL" id="CP022991">
    <property type="protein sequence ID" value="ASW03075.1"/>
    <property type="molecule type" value="Genomic_DNA"/>
</dbReference>
<keyword evidence="2" id="KW-0614">Plasmid</keyword>
<dbReference type="Gene3D" id="2.60.300.12">
    <property type="entry name" value="HesB-like domain"/>
    <property type="match status" value="1"/>
</dbReference>
<dbReference type="SUPFAM" id="SSF89360">
    <property type="entry name" value="HesB-like domain"/>
    <property type="match status" value="1"/>
</dbReference>
<evidence type="ECO:0000259" key="1">
    <source>
        <dbReference type="Pfam" id="PF01521"/>
    </source>
</evidence>
<organism evidence="2 3">
    <name type="scientific">Paraburkholderia aromaticivorans</name>
    <dbReference type="NCBI Taxonomy" id="2026199"/>
    <lineage>
        <taxon>Bacteria</taxon>
        <taxon>Pseudomonadati</taxon>
        <taxon>Pseudomonadota</taxon>
        <taxon>Betaproteobacteria</taxon>
        <taxon>Burkholderiales</taxon>
        <taxon>Burkholderiaceae</taxon>
        <taxon>Paraburkholderia</taxon>
    </lineage>
</organism>
<protein>
    <submittedName>
        <fullName evidence="2">IscN protein</fullName>
    </submittedName>
</protein>
<dbReference type="GO" id="GO:0016226">
    <property type="term" value="P:iron-sulfur cluster assembly"/>
    <property type="evidence" value="ECO:0007669"/>
    <property type="project" value="InterPro"/>
</dbReference>
<dbReference type="InterPro" id="IPR016092">
    <property type="entry name" value="ATAP"/>
</dbReference>
<dbReference type="Pfam" id="PF01521">
    <property type="entry name" value="Fe-S_biosyn"/>
    <property type="match status" value="1"/>
</dbReference>
<dbReference type="AlphaFoldDB" id="A0A248VW15"/>
<name>A0A248VW15_9BURK</name>
<keyword evidence="3" id="KW-1185">Reference proteome</keyword>
<sequence length="135" mass="14036">MLSNVTVTSAAEKFMRRIVRFSGLPAGAGFRLVVSAGGCSGYTAEFTVEPALQAGEQELDVNGLRVFLPAESRLMLEGVTIDFADTPTQSGLTFFNPNQAACGCSSSGESTPPGVATIEIGAIGRGRPPLPRQVS</sequence>
<dbReference type="Proteomes" id="UP000215158">
    <property type="component" value="Plasmid pBN1"/>
</dbReference>
<accession>A0A248VW15</accession>
<evidence type="ECO:0000313" key="2">
    <source>
        <dbReference type="EMBL" id="ASW03075.1"/>
    </source>
</evidence>
<evidence type="ECO:0000313" key="3">
    <source>
        <dbReference type="Proteomes" id="UP000215158"/>
    </source>
</evidence>
<dbReference type="InterPro" id="IPR035903">
    <property type="entry name" value="HesB-like_dom_sf"/>
</dbReference>
<dbReference type="RefSeq" id="WP_095422916.1">
    <property type="nucleotide sequence ID" value="NZ_CP022991.1"/>
</dbReference>
<dbReference type="NCBIfam" id="TIGR00049">
    <property type="entry name" value="iron-sulfur cluster assembly accessory protein"/>
    <property type="match status" value="1"/>
</dbReference>
<geneLocation type="plasmid" evidence="2 3">
    <name>pBN1</name>
</geneLocation>
<proteinExistence type="predicted"/>